<evidence type="ECO:0000256" key="3">
    <source>
        <dbReference type="ARBA" id="ARBA00023002"/>
    </source>
</evidence>
<dbReference type="PANTHER" id="PTHR43105:SF14">
    <property type="entry name" value="FORMATE DEHYDROGENASE H"/>
    <property type="match status" value="1"/>
</dbReference>
<dbReference type="EMBL" id="CAADJE010000017">
    <property type="protein sequence ID" value="VFS60885.1"/>
    <property type="molecule type" value="Genomic_DNA"/>
</dbReference>
<dbReference type="PANTHER" id="PTHR43105">
    <property type="entry name" value="RESPIRATORY NITRATE REDUCTASE"/>
    <property type="match status" value="1"/>
</dbReference>
<dbReference type="InterPro" id="IPR006963">
    <property type="entry name" value="Mopterin_OxRdtase_4Fe-4S_dom"/>
</dbReference>
<dbReference type="InterPro" id="IPR006656">
    <property type="entry name" value="Mopterin_OxRdtase"/>
</dbReference>
<evidence type="ECO:0000313" key="7">
    <source>
        <dbReference type="EMBL" id="VFS60885.1"/>
    </source>
</evidence>
<evidence type="ECO:0000256" key="2">
    <source>
        <dbReference type="ARBA" id="ARBA00022723"/>
    </source>
</evidence>
<organism evidence="7 8">
    <name type="scientific">Raoultella planticola</name>
    <name type="common">Klebsiella planticola</name>
    <dbReference type="NCBI Taxonomy" id="575"/>
    <lineage>
        <taxon>Bacteria</taxon>
        <taxon>Pseudomonadati</taxon>
        <taxon>Pseudomonadota</taxon>
        <taxon>Gammaproteobacteria</taxon>
        <taxon>Enterobacterales</taxon>
        <taxon>Enterobacteriaceae</taxon>
        <taxon>Klebsiella/Raoultella group</taxon>
        <taxon>Raoultella</taxon>
    </lineage>
</organism>
<name>A0A485AIV9_RAOPL</name>
<evidence type="ECO:0000256" key="4">
    <source>
        <dbReference type="ARBA" id="ARBA00023004"/>
    </source>
</evidence>
<dbReference type="FunFam" id="2.20.25.90:FF:000001">
    <property type="entry name" value="Formate dehydrogenase subunit alpha"/>
    <property type="match status" value="1"/>
</dbReference>
<dbReference type="GO" id="GO:0051539">
    <property type="term" value="F:4 iron, 4 sulfur cluster binding"/>
    <property type="evidence" value="ECO:0007669"/>
    <property type="project" value="UniProtKB-KW"/>
</dbReference>
<keyword evidence="1" id="KW-0004">4Fe-4S</keyword>
<dbReference type="Gene3D" id="2.20.25.90">
    <property type="entry name" value="ADC-like domains"/>
    <property type="match status" value="1"/>
</dbReference>
<evidence type="ECO:0000256" key="5">
    <source>
        <dbReference type="ARBA" id="ARBA00023014"/>
    </source>
</evidence>
<dbReference type="SUPFAM" id="SSF53706">
    <property type="entry name" value="Formate dehydrogenase/DMSO reductase, domains 1-3"/>
    <property type="match status" value="1"/>
</dbReference>
<sequence>MKKITSVCPYCGAGCKLKLVVDNNKIIRAEAADGVTNQNQLCLKGYYGWDFLNDTQLLTPRLKQPMIRYQKGGKLTPVSWDEAIRYTAKKLREIKEQYGPRAIMTTGSSRGTGNETNYVMQKFARAVLNTTTSTAAPRVSRSVGGGSAGGAG</sequence>
<evidence type="ECO:0000259" key="6">
    <source>
        <dbReference type="PROSITE" id="PS51669"/>
    </source>
</evidence>
<gene>
    <name evidence="7" type="primary">fdhF_1</name>
    <name evidence="7" type="ORF">NCTC12998_01453</name>
</gene>
<dbReference type="Pfam" id="PF00384">
    <property type="entry name" value="Molybdopterin"/>
    <property type="match status" value="1"/>
</dbReference>
<dbReference type="Pfam" id="PF04879">
    <property type="entry name" value="Molybdop_Fe4S4"/>
    <property type="match status" value="1"/>
</dbReference>
<keyword evidence="3 7" id="KW-0560">Oxidoreductase</keyword>
<dbReference type="GO" id="GO:0003954">
    <property type="term" value="F:NADH dehydrogenase activity"/>
    <property type="evidence" value="ECO:0007669"/>
    <property type="project" value="TreeGrafter"/>
</dbReference>
<protein>
    <submittedName>
        <fullName evidence="7">Formate dehydrogenase H</fullName>
        <ecNumber evidence="7">1.2.1.2</ecNumber>
    </submittedName>
</protein>
<dbReference type="EC" id="1.2.1.2" evidence="7"/>
<feature type="domain" description="4Fe-4S Mo/W bis-MGD-type" evidence="6">
    <location>
        <begin position="1"/>
        <end position="56"/>
    </location>
</feature>
<keyword evidence="2" id="KW-0479">Metal-binding</keyword>
<dbReference type="Proteomes" id="UP000345637">
    <property type="component" value="Unassembled WGS sequence"/>
</dbReference>
<dbReference type="GO" id="GO:0046872">
    <property type="term" value="F:metal ion binding"/>
    <property type="evidence" value="ECO:0007669"/>
    <property type="project" value="UniProtKB-KW"/>
</dbReference>
<proteinExistence type="predicted"/>
<evidence type="ECO:0000313" key="8">
    <source>
        <dbReference type="Proteomes" id="UP000345637"/>
    </source>
</evidence>
<dbReference type="GO" id="GO:0022904">
    <property type="term" value="P:respiratory electron transport chain"/>
    <property type="evidence" value="ECO:0007669"/>
    <property type="project" value="TreeGrafter"/>
</dbReference>
<evidence type="ECO:0000256" key="1">
    <source>
        <dbReference type="ARBA" id="ARBA00022485"/>
    </source>
</evidence>
<dbReference type="GO" id="GO:0016020">
    <property type="term" value="C:membrane"/>
    <property type="evidence" value="ECO:0007669"/>
    <property type="project" value="TreeGrafter"/>
</dbReference>
<dbReference type="AlphaFoldDB" id="A0A485AIV9"/>
<reference evidence="7 8" key="1">
    <citation type="submission" date="2019-03" db="EMBL/GenBank/DDBJ databases">
        <authorList>
            <consortium name="Pathogen Informatics"/>
        </authorList>
    </citation>
    <scope>NUCLEOTIDE SEQUENCE [LARGE SCALE GENOMIC DNA]</scope>
    <source>
        <strain evidence="7 8">NCTC12998</strain>
    </source>
</reference>
<accession>A0A485AIV9</accession>
<dbReference type="InterPro" id="IPR050123">
    <property type="entry name" value="Prok_molybdopt-oxidoreductase"/>
</dbReference>
<dbReference type="SMART" id="SM00926">
    <property type="entry name" value="Molybdop_Fe4S4"/>
    <property type="match status" value="1"/>
</dbReference>
<keyword evidence="4" id="KW-0408">Iron</keyword>
<dbReference type="Gene3D" id="3.40.50.740">
    <property type="match status" value="1"/>
</dbReference>
<dbReference type="PROSITE" id="PS51669">
    <property type="entry name" value="4FE4S_MOW_BIS_MGD"/>
    <property type="match status" value="1"/>
</dbReference>
<keyword evidence="5" id="KW-0411">Iron-sulfur</keyword>